<name>A0AAW9RMY2_9HYPH</name>
<evidence type="ECO:0000259" key="1">
    <source>
        <dbReference type="Pfam" id="PF13649"/>
    </source>
</evidence>
<dbReference type="RefSeq" id="WP_340329355.1">
    <property type="nucleotide sequence ID" value="NZ_JAZHOF010000003.1"/>
</dbReference>
<feature type="domain" description="Methyltransferase" evidence="1">
    <location>
        <begin position="203"/>
        <end position="296"/>
    </location>
</feature>
<dbReference type="InterPro" id="IPR029063">
    <property type="entry name" value="SAM-dependent_MTases_sf"/>
</dbReference>
<dbReference type="Proteomes" id="UP001378188">
    <property type="component" value="Unassembled WGS sequence"/>
</dbReference>
<dbReference type="GO" id="GO:0008168">
    <property type="term" value="F:methyltransferase activity"/>
    <property type="evidence" value="ECO:0007669"/>
    <property type="project" value="UniProtKB-KW"/>
</dbReference>
<dbReference type="PANTHER" id="PTHR43591:SF110">
    <property type="entry name" value="RHODANESE DOMAIN-CONTAINING PROTEIN"/>
    <property type="match status" value="1"/>
</dbReference>
<dbReference type="AlphaFoldDB" id="A0AAW9RMY2"/>
<gene>
    <name evidence="2" type="ORF">V3328_09260</name>
</gene>
<dbReference type="SUPFAM" id="SSF53335">
    <property type="entry name" value="S-adenosyl-L-methionine-dependent methyltransferases"/>
    <property type="match status" value="1"/>
</dbReference>
<dbReference type="Pfam" id="PF13649">
    <property type="entry name" value="Methyltransf_25"/>
    <property type="match status" value="1"/>
</dbReference>
<reference evidence="2 3" key="1">
    <citation type="submission" date="2024-02" db="EMBL/GenBank/DDBJ databases">
        <title>Genome analysis and characterization of Microbaculum marinisediminis sp. nov., isolated from marine sediment.</title>
        <authorList>
            <person name="Du Z.-J."/>
            <person name="Ye Y.-Q."/>
            <person name="Zhang Z.-R."/>
            <person name="Yuan S.-M."/>
            <person name="Zhang X.-Y."/>
        </authorList>
    </citation>
    <scope>NUCLEOTIDE SEQUENCE [LARGE SCALE GENOMIC DNA]</scope>
    <source>
        <strain evidence="2 3">SDUM1044001</strain>
    </source>
</reference>
<organism evidence="2 3">
    <name type="scientific">Microbaculum marinum</name>
    <dbReference type="NCBI Taxonomy" id="1764581"/>
    <lineage>
        <taxon>Bacteria</taxon>
        <taxon>Pseudomonadati</taxon>
        <taxon>Pseudomonadota</taxon>
        <taxon>Alphaproteobacteria</taxon>
        <taxon>Hyphomicrobiales</taxon>
        <taxon>Tepidamorphaceae</taxon>
        <taxon>Microbaculum</taxon>
    </lineage>
</organism>
<keyword evidence="2" id="KW-0808">Transferase</keyword>
<evidence type="ECO:0000313" key="3">
    <source>
        <dbReference type="Proteomes" id="UP001378188"/>
    </source>
</evidence>
<comment type="caution">
    <text evidence="2">The sequence shown here is derived from an EMBL/GenBank/DDBJ whole genome shotgun (WGS) entry which is preliminary data.</text>
</comment>
<accession>A0AAW9RMY2</accession>
<sequence length="364" mass="41310">MAAAPDRSDVGRPGLGRLGLRASYGLRQGPRVAWYLAHGYAMGRLRRFAEEQHPDAAVKRSTTRPTPERDRLWRDLGQLFARDIANVEAGIYPLPNDHDGPLPALLDRSRTFFLDLPEIFERRRKGEHQQVFSEEFRDRFPRYYLQNFHYQSGGYLSEDSAKIYDLQVEVLFNGTANAMRRQALVPIHAALKGRDQRTVSLADVACGTGRFLRAVKDAFPGLRATGIDLSESYVEEARRHLRRRGRTRFLVANAEALPLADGSQDVVTTIFLYHELPPRVRRIVAAEFARVLKPGGLLVFMDSLQLGDVADYDGLLEMFPHGFHEPYYDSYTREDLPALFREAGLEQVSSEPAFVSKVMAFRKA</sequence>
<dbReference type="GO" id="GO:0032259">
    <property type="term" value="P:methylation"/>
    <property type="evidence" value="ECO:0007669"/>
    <property type="project" value="UniProtKB-KW"/>
</dbReference>
<dbReference type="CDD" id="cd02440">
    <property type="entry name" value="AdoMet_MTases"/>
    <property type="match status" value="1"/>
</dbReference>
<dbReference type="PANTHER" id="PTHR43591">
    <property type="entry name" value="METHYLTRANSFERASE"/>
    <property type="match status" value="1"/>
</dbReference>
<dbReference type="Gene3D" id="3.40.50.150">
    <property type="entry name" value="Vaccinia Virus protein VP39"/>
    <property type="match status" value="1"/>
</dbReference>
<keyword evidence="3" id="KW-1185">Reference proteome</keyword>
<protein>
    <submittedName>
        <fullName evidence="2">Methyltransferase domain-containing protein</fullName>
    </submittedName>
</protein>
<dbReference type="EMBL" id="JAZHOF010000003">
    <property type="protein sequence ID" value="MEJ8571658.1"/>
    <property type="molecule type" value="Genomic_DNA"/>
</dbReference>
<dbReference type="InterPro" id="IPR041698">
    <property type="entry name" value="Methyltransf_25"/>
</dbReference>
<keyword evidence="2" id="KW-0489">Methyltransferase</keyword>
<evidence type="ECO:0000313" key="2">
    <source>
        <dbReference type="EMBL" id="MEJ8571658.1"/>
    </source>
</evidence>
<proteinExistence type="predicted"/>